<dbReference type="Proteomes" id="UP001606303">
    <property type="component" value="Unassembled WGS sequence"/>
</dbReference>
<evidence type="ECO:0000313" key="4">
    <source>
        <dbReference type="Proteomes" id="UP001606303"/>
    </source>
</evidence>
<evidence type="ECO:0000256" key="1">
    <source>
        <dbReference type="ARBA" id="ARBA00022723"/>
    </source>
</evidence>
<sequence>MTLPNRAAELRQRLIRNFHDAPRERFVRAPRYDTEGASLTQGTAAQQLGARIDVVAPGQQGCPYHYHHGEEEMFIVLQGEGTLRVAGELLPIRAGDVITVPAGPEYPHHILNTSDAPLHYLSVSTQKSPEICVYPDSGKVGCYAPGLRLLQRQDAGVDYWDGEA</sequence>
<dbReference type="SUPFAM" id="SSF51182">
    <property type="entry name" value="RmlC-like cupins"/>
    <property type="match status" value="1"/>
</dbReference>
<dbReference type="PANTHER" id="PTHR35848:SF6">
    <property type="entry name" value="CUPIN TYPE-2 DOMAIN-CONTAINING PROTEIN"/>
    <property type="match status" value="1"/>
</dbReference>
<dbReference type="RefSeq" id="WP_394384672.1">
    <property type="nucleotide sequence ID" value="NZ_JBIGIB010000003.1"/>
</dbReference>
<feature type="domain" description="Cupin type-2" evidence="2">
    <location>
        <begin position="54"/>
        <end position="123"/>
    </location>
</feature>
<keyword evidence="4" id="KW-1185">Reference proteome</keyword>
<dbReference type="InterPro" id="IPR013096">
    <property type="entry name" value="Cupin_2"/>
</dbReference>
<dbReference type="CDD" id="cd02224">
    <property type="entry name" value="cupin_SPO2919-like"/>
    <property type="match status" value="1"/>
</dbReference>
<protein>
    <submittedName>
        <fullName evidence="3">Cupin domain-containing protein</fullName>
    </submittedName>
</protein>
<name>A0ABW7GZ46_9BURK</name>
<evidence type="ECO:0000259" key="2">
    <source>
        <dbReference type="Pfam" id="PF07883"/>
    </source>
</evidence>
<dbReference type="PANTHER" id="PTHR35848">
    <property type="entry name" value="OXALATE-BINDING PROTEIN"/>
    <property type="match status" value="1"/>
</dbReference>
<dbReference type="EMBL" id="JBIGIB010000003">
    <property type="protein sequence ID" value="MFG6467254.1"/>
    <property type="molecule type" value="Genomic_DNA"/>
</dbReference>
<reference evidence="3 4" key="1">
    <citation type="submission" date="2024-08" db="EMBL/GenBank/DDBJ databases">
        <authorList>
            <person name="Lu H."/>
        </authorList>
    </citation>
    <scope>NUCLEOTIDE SEQUENCE [LARGE SCALE GENOMIC DNA]</scope>
    <source>
        <strain evidence="3 4">BYS87W</strain>
    </source>
</reference>
<gene>
    <name evidence="3" type="ORF">ACG01O_11595</name>
</gene>
<accession>A0ABW7GZ46</accession>
<evidence type="ECO:0000313" key="3">
    <source>
        <dbReference type="EMBL" id="MFG6467254.1"/>
    </source>
</evidence>
<proteinExistence type="predicted"/>
<comment type="caution">
    <text evidence="3">The sequence shown here is derived from an EMBL/GenBank/DDBJ whole genome shotgun (WGS) entry which is preliminary data.</text>
</comment>
<dbReference type="InterPro" id="IPR014710">
    <property type="entry name" value="RmlC-like_jellyroll"/>
</dbReference>
<dbReference type="InterPro" id="IPR051610">
    <property type="entry name" value="GPI/OXD"/>
</dbReference>
<dbReference type="InterPro" id="IPR011051">
    <property type="entry name" value="RmlC_Cupin_sf"/>
</dbReference>
<keyword evidence="1" id="KW-0479">Metal-binding</keyword>
<dbReference type="Gene3D" id="2.60.120.10">
    <property type="entry name" value="Jelly Rolls"/>
    <property type="match status" value="1"/>
</dbReference>
<organism evidence="3 4">
    <name type="scientific">Pelomonas baiyunensis</name>
    <dbReference type="NCBI Taxonomy" id="3299026"/>
    <lineage>
        <taxon>Bacteria</taxon>
        <taxon>Pseudomonadati</taxon>
        <taxon>Pseudomonadota</taxon>
        <taxon>Betaproteobacteria</taxon>
        <taxon>Burkholderiales</taxon>
        <taxon>Sphaerotilaceae</taxon>
        <taxon>Roseateles</taxon>
    </lineage>
</organism>
<dbReference type="Pfam" id="PF07883">
    <property type="entry name" value="Cupin_2"/>
    <property type="match status" value="1"/>
</dbReference>